<comment type="caution">
    <text evidence="2">The sequence shown here is derived from an EMBL/GenBank/DDBJ whole genome shotgun (WGS) entry which is preliminary data.</text>
</comment>
<accession>A0A2S3X5R6</accession>
<evidence type="ECO:0000313" key="2">
    <source>
        <dbReference type="EMBL" id="POG10458.1"/>
    </source>
</evidence>
<feature type="transmembrane region" description="Helical" evidence="1">
    <location>
        <begin position="48"/>
        <end position="67"/>
    </location>
</feature>
<dbReference type="EMBL" id="MINH01000019">
    <property type="protein sequence ID" value="POG10458.1"/>
    <property type="molecule type" value="Genomic_DNA"/>
</dbReference>
<feature type="transmembrane region" description="Helical" evidence="1">
    <location>
        <begin position="115"/>
        <end position="134"/>
    </location>
</feature>
<evidence type="ECO:0000313" key="3">
    <source>
        <dbReference type="Proteomes" id="UP000237230"/>
    </source>
</evidence>
<dbReference type="RefSeq" id="WP_103447232.1">
    <property type="nucleotide sequence ID" value="NZ_MINH01000019.1"/>
</dbReference>
<dbReference type="Proteomes" id="UP000237230">
    <property type="component" value="Unassembled WGS sequence"/>
</dbReference>
<evidence type="ECO:0008006" key="4">
    <source>
        <dbReference type="Google" id="ProtNLM"/>
    </source>
</evidence>
<name>A0A2S3X5R6_PSEPU</name>
<protein>
    <recommendedName>
        <fullName evidence="4">DUF1294 domain-containing protein</fullName>
    </recommendedName>
</protein>
<keyword evidence="1" id="KW-0472">Membrane</keyword>
<reference evidence="2 3" key="2">
    <citation type="submission" date="2018-03" db="EMBL/GenBank/DDBJ databases">
        <title>Draft genome of Pseudomonas putida strain KH-21-114.</title>
        <authorList>
            <person name="Yoshizawa S."/>
            <person name="Khan N.H."/>
            <person name="Nishimura M."/>
            <person name="Chiura H.X."/>
            <person name="Ogura Y."/>
            <person name="Hayashi T."/>
            <person name="Kogure K."/>
        </authorList>
    </citation>
    <scope>NUCLEOTIDE SEQUENCE [LARGE SCALE GENOMIC DNA]</scope>
    <source>
        <strain evidence="2 3">KH-21-114</strain>
    </source>
</reference>
<dbReference type="AlphaFoldDB" id="A0A2S3X5R6"/>
<keyword evidence="1" id="KW-0812">Transmembrane</keyword>
<gene>
    <name evidence="2" type="ORF">BGP84_12255</name>
</gene>
<proteinExistence type="predicted"/>
<dbReference type="OrthoDB" id="72963at2"/>
<dbReference type="InterPro" id="IPR010718">
    <property type="entry name" value="DUF1294"/>
</dbReference>
<sequence>MARAQNTAPRGAERTAGVRNARLKLLLLGGLCLLPVLGAVQMGWSGQSWVPLALYPLVSLISLLLYWQDKRQAQGNTWRTPEKVLHASELLGGWPGALVAQQLFRHKTRKLSYQLVFWGIVLLHQVFWLDYLFLGSRFLPFN</sequence>
<reference evidence="2 3" key="1">
    <citation type="submission" date="2016-08" db="EMBL/GenBank/DDBJ databases">
        <authorList>
            <person name="Seilhamer J.J."/>
        </authorList>
    </citation>
    <scope>NUCLEOTIDE SEQUENCE [LARGE SCALE GENOMIC DNA]</scope>
    <source>
        <strain evidence="2 3">KH-21-114</strain>
    </source>
</reference>
<dbReference type="Pfam" id="PF06961">
    <property type="entry name" value="DUF1294"/>
    <property type="match status" value="1"/>
</dbReference>
<keyword evidence="1" id="KW-1133">Transmembrane helix</keyword>
<organism evidence="2 3">
    <name type="scientific">Pseudomonas putida</name>
    <name type="common">Arthrobacter siderocapsulatus</name>
    <dbReference type="NCBI Taxonomy" id="303"/>
    <lineage>
        <taxon>Bacteria</taxon>
        <taxon>Pseudomonadati</taxon>
        <taxon>Pseudomonadota</taxon>
        <taxon>Gammaproteobacteria</taxon>
        <taxon>Pseudomonadales</taxon>
        <taxon>Pseudomonadaceae</taxon>
        <taxon>Pseudomonas</taxon>
    </lineage>
</organism>
<evidence type="ECO:0000256" key="1">
    <source>
        <dbReference type="SAM" id="Phobius"/>
    </source>
</evidence>